<keyword evidence="2" id="KW-0863">Zinc-finger</keyword>
<feature type="compositionally biased region" description="Basic residues" evidence="4">
    <location>
        <begin position="278"/>
        <end position="290"/>
    </location>
</feature>
<dbReference type="GO" id="GO:0008270">
    <property type="term" value="F:zinc ion binding"/>
    <property type="evidence" value="ECO:0007669"/>
    <property type="project" value="UniProtKB-KW"/>
</dbReference>
<feature type="compositionally biased region" description="Polar residues" evidence="4">
    <location>
        <begin position="501"/>
        <end position="511"/>
    </location>
</feature>
<dbReference type="InterPro" id="IPR011124">
    <property type="entry name" value="Znf_CW"/>
</dbReference>
<keyword evidence="8" id="KW-1185">Reference proteome</keyword>
<reference evidence="7" key="1">
    <citation type="submission" date="2020-08" db="EMBL/GenBank/DDBJ databases">
        <title>Multicomponent nature underlies the extraordinary mechanical properties of spider dragline silk.</title>
        <authorList>
            <person name="Kono N."/>
            <person name="Nakamura H."/>
            <person name="Mori M."/>
            <person name="Yoshida Y."/>
            <person name="Ohtoshi R."/>
            <person name="Malay A.D."/>
            <person name="Moran D.A.P."/>
            <person name="Tomita M."/>
            <person name="Numata K."/>
            <person name="Arakawa K."/>
        </authorList>
    </citation>
    <scope>NUCLEOTIDE SEQUENCE</scope>
</reference>
<feature type="compositionally biased region" description="Basic and acidic residues" evidence="4">
    <location>
        <begin position="259"/>
        <end position="277"/>
    </location>
</feature>
<evidence type="ECO:0000256" key="2">
    <source>
        <dbReference type="ARBA" id="ARBA00022771"/>
    </source>
</evidence>
<evidence type="ECO:0000256" key="1">
    <source>
        <dbReference type="ARBA" id="ARBA00022723"/>
    </source>
</evidence>
<protein>
    <submittedName>
        <fullName evidence="7">Zinc finger CW-type PWWP domain protein 1</fullName>
    </submittedName>
</protein>
<keyword evidence="3" id="KW-0862">Zinc</keyword>
<evidence type="ECO:0000256" key="3">
    <source>
        <dbReference type="ARBA" id="ARBA00022833"/>
    </source>
</evidence>
<feature type="compositionally biased region" description="Basic and acidic residues" evidence="4">
    <location>
        <begin position="1111"/>
        <end position="1129"/>
    </location>
</feature>
<gene>
    <name evidence="7" type="primary">Zcwpw1</name>
    <name evidence="7" type="ORF">TNIN_355781</name>
</gene>
<dbReference type="CDD" id="cd20145">
    <property type="entry name" value="PWWP_ZCWPW1"/>
    <property type="match status" value="1"/>
</dbReference>
<feature type="region of interest" description="Disordered" evidence="4">
    <location>
        <begin position="1590"/>
        <end position="1616"/>
    </location>
</feature>
<feature type="region of interest" description="Disordered" evidence="4">
    <location>
        <begin position="844"/>
        <end position="1044"/>
    </location>
</feature>
<evidence type="ECO:0000259" key="6">
    <source>
        <dbReference type="PROSITE" id="PS51050"/>
    </source>
</evidence>
<evidence type="ECO:0000313" key="8">
    <source>
        <dbReference type="Proteomes" id="UP000886998"/>
    </source>
</evidence>
<dbReference type="PROSITE" id="PS51050">
    <property type="entry name" value="ZF_CW"/>
    <property type="match status" value="1"/>
</dbReference>
<dbReference type="EMBL" id="BMAV01016914">
    <property type="protein sequence ID" value="GFY68191.1"/>
    <property type="molecule type" value="Genomic_DNA"/>
</dbReference>
<feature type="compositionally biased region" description="Polar residues" evidence="4">
    <location>
        <begin position="846"/>
        <end position="859"/>
    </location>
</feature>
<keyword evidence="1" id="KW-0479">Metal-binding</keyword>
<feature type="compositionally biased region" description="Basic and acidic residues" evidence="4">
    <location>
        <begin position="738"/>
        <end position="747"/>
    </location>
</feature>
<feature type="compositionally biased region" description="Basic and acidic residues" evidence="4">
    <location>
        <begin position="1062"/>
        <end position="1082"/>
    </location>
</feature>
<dbReference type="SUPFAM" id="SSF63748">
    <property type="entry name" value="Tudor/PWWP/MBT"/>
    <property type="match status" value="1"/>
</dbReference>
<dbReference type="PROSITE" id="PS50812">
    <property type="entry name" value="PWWP"/>
    <property type="match status" value="1"/>
</dbReference>
<dbReference type="InterPro" id="IPR000313">
    <property type="entry name" value="PWWP_dom"/>
</dbReference>
<feature type="compositionally biased region" description="Polar residues" evidence="4">
    <location>
        <begin position="1784"/>
        <end position="1807"/>
    </location>
</feature>
<feature type="compositionally biased region" description="Basic and acidic residues" evidence="4">
    <location>
        <begin position="860"/>
        <end position="880"/>
    </location>
</feature>
<dbReference type="PANTHER" id="PTHR15999:SF2">
    <property type="entry name" value="ZINC FINGER CW-TYPE PWWP DOMAIN PROTEIN 1"/>
    <property type="match status" value="1"/>
</dbReference>
<organism evidence="7 8">
    <name type="scientific">Trichonephila inaurata madagascariensis</name>
    <dbReference type="NCBI Taxonomy" id="2747483"/>
    <lineage>
        <taxon>Eukaryota</taxon>
        <taxon>Metazoa</taxon>
        <taxon>Ecdysozoa</taxon>
        <taxon>Arthropoda</taxon>
        <taxon>Chelicerata</taxon>
        <taxon>Arachnida</taxon>
        <taxon>Araneae</taxon>
        <taxon>Araneomorphae</taxon>
        <taxon>Entelegynae</taxon>
        <taxon>Araneoidea</taxon>
        <taxon>Nephilidae</taxon>
        <taxon>Trichonephila</taxon>
        <taxon>Trichonephila inaurata</taxon>
    </lineage>
</organism>
<dbReference type="Gene3D" id="3.30.40.100">
    <property type="match status" value="1"/>
</dbReference>
<dbReference type="PANTHER" id="PTHR15999">
    <property type="entry name" value="ZINC FINGER CW-TYPE PWWP DOMAIN PROTEIN 1"/>
    <property type="match status" value="1"/>
</dbReference>
<feature type="compositionally biased region" description="Basic and acidic residues" evidence="4">
    <location>
        <begin position="291"/>
        <end position="305"/>
    </location>
</feature>
<feature type="compositionally biased region" description="Basic and acidic residues" evidence="4">
    <location>
        <begin position="891"/>
        <end position="912"/>
    </location>
</feature>
<feature type="region of interest" description="Disordered" evidence="4">
    <location>
        <begin position="488"/>
        <end position="516"/>
    </location>
</feature>
<feature type="region of interest" description="Disordered" evidence="4">
    <location>
        <begin position="1425"/>
        <end position="1446"/>
    </location>
</feature>
<feature type="region of interest" description="Disordered" evidence="4">
    <location>
        <begin position="789"/>
        <end position="811"/>
    </location>
</feature>
<feature type="domain" description="CW-type" evidence="6">
    <location>
        <begin position="17"/>
        <end position="83"/>
    </location>
</feature>
<evidence type="ECO:0000259" key="5">
    <source>
        <dbReference type="PROSITE" id="PS50812"/>
    </source>
</evidence>
<feature type="region of interest" description="Disordered" evidence="4">
    <location>
        <begin position="1056"/>
        <end position="1090"/>
    </location>
</feature>
<evidence type="ECO:0000256" key="4">
    <source>
        <dbReference type="SAM" id="MobiDB-lite"/>
    </source>
</evidence>
<evidence type="ECO:0000313" key="7">
    <source>
        <dbReference type="EMBL" id="GFY68191.1"/>
    </source>
</evidence>
<dbReference type="Pfam" id="PF00855">
    <property type="entry name" value="PWWP"/>
    <property type="match status" value="1"/>
</dbReference>
<feature type="compositionally biased region" description="Basic and acidic residues" evidence="4">
    <location>
        <begin position="488"/>
        <end position="499"/>
    </location>
</feature>
<feature type="domain" description="PWWP" evidence="5">
    <location>
        <begin position="92"/>
        <end position="155"/>
    </location>
</feature>
<dbReference type="Proteomes" id="UP000886998">
    <property type="component" value="Unassembled WGS sequence"/>
</dbReference>
<feature type="compositionally biased region" description="Basic and acidic residues" evidence="4">
    <location>
        <begin position="959"/>
        <end position="994"/>
    </location>
</feature>
<feature type="region of interest" description="Disordered" evidence="4">
    <location>
        <begin position="713"/>
        <end position="769"/>
    </location>
</feature>
<feature type="compositionally biased region" description="Polar residues" evidence="4">
    <location>
        <begin position="1558"/>
        <end position="1575"/>
    </location>
</feature>
<feature type="region of interest" description="Disordered" evidence="4">
    <location>
        <begin position="1553"/>
        <end position="1575"/>
    </location>
</feature>
<feature type="region of interest" description="Disordered" evidence="4">
    <location>
        <begin position="1111"/>
        <end position="1145"/>
    </location>
</feature>
<feature type="region of interest" description="Disordered" evidence="4">
    <location>
        <begin position="676"/>
        <end position="699"/>
    </location>
</feature>
<feature type="compositionally biased region" description="Polar residues" evidence="4">
    <location>
        <begin position="218"/>
        <end position="232"/>
    </location>
</feature>
<dbReference type="SMART" id="SM00293">
    <property type="entry name" value="PWWP"/>
    <property type="match status" value="1"/>
</dbReference>
<dbReference type="Gene3D" id="2.30.30.140">
    <property type="match status" value="1"/>
</dbReference>
<sequence length="1840" mass="207304">MNEAGGTRVNDGIETTRDRALKWIEKYATENFGILIQCEICSKWRISYQYADKKEVPNKWQCSMLVCANEVKGKCTDTEETFEDLLNIMYYPGSLVWAKYANYPWWPGMIDLDPDYIRFFEPYDNNTLIYHVTFFDKPPTRNWITETLIRPFSPEAPEKNKERKFEPDLSRALRRAHAAEKLPIKERLKKYSFAINYKGPWPIAINSDDDELDEKTQETNATNSPSIVAGNNSTYDIINEKNVNKSAAVEGTATVPKKSVKDITKKERVSPTREKAKSGFKHRSNKKPKKHSTEKERKGSIDPKETLNLSNIVMLHKEFSQLAQNIDNNIAGEGTSSDKIVRRITTVEGTTRCSLNQQKMLPETKEYFQPTQKRKQTPFPTIKLKRNKGKKLLKEEEILPECQRKPSLVLLPFPLVTVFGENTAEESCKIINKVKATVEKTTGPPCKKAKTIIEEKITFHSSTKEKTSSESKHVMDKERGKMISTKERKHLKDTEEHQKKSSFVMSHNEPSSFIDDSASRKGTLSCKKIKEVSLGAVEETATVQRKLAEKIVKKEGISPTGQKDKRNSRFKHRINDKELGENIKNKKRKLSNSKERFKLSNFVLSRKKRCPRISECDNNTSRGRNVMKEVTTVPRKLANNVTEKERTIPNGIKDRNNSGNKLRIYKERGENITKKERKFPSGSKETLKSSFQKLPKEPSHLTANYGNIITREGTSSDKISKGENSAAVEKTTTVPRKPAKDVTEKENTFPITTKDITNAGSKHRFDKKQKENITRKEKFANGTKYRLKKSNVLKTPKEPSPLTANHEKNKDVVQMQERDYANLPSISADKITVGEKITSHKRIEKVNSSDAEGTTTVPRKSTEIFAEKERTFPTFTKEKTNSGFKPGVENEAGKKITKELKPKKDTKEHQEKSSFLVSKEQPSLVAGKNSVQEGKSPLRLIFKRKKSASVEETTSIPKKPGENLTEKEITISRGTKEKTSSRSKHGIETKEGKKISKKHKYKEVKKDSKEHQNKSSFGVSHEHPFPVAPNFDNNTVGEGISSDKITKEVNFTVEGMTTVQRKPTESLTEKERTFPTGTKEEANSSFKHRVGKEDGENIIIKFEYKKGAQVKSNERTKESCFGVTHEERNPVPANIGNNTDGEGISHNKISREVNLTSVDGMTTIQRLPQERFSEKETSFPVDTEKANSGLKHRVQNKEIKKKSKEHKVKKDSKELPINSFVVSHEQPSPVADTIEQDERIEIQDMCDKMTNVSFAKDINTAGEGISHNNISREVNLTSVDGTTTIQRLPQESFSKKERTIPVGVEKVNSGLKHRVQKKEIKKNSKGHKVKKDSKELPINSFVVSHEQPSPVADTIEKDERIEVQDICDKMTNVSFAKDNCTLDPNVNKEVSLTVAEQDTSCCMIIKEVNATVEETASPCKIEKERKTHVEEETSIPVPDPKNTIEKERNLPNVSNELPKESDFVVSREEPYIFIPYTDNFSSGEETPSCHINKEVNMLVVEDMTPEQVPSKEAEPLAASTERSNELLKECSFGMPHLEQHPIIPNLEIKREDMEETNGRSLHSSTVNSTSEEGPTSCQINMEVNLAAVEEATSTPGEDANNRVEKETHFPRASIERSNELLEESSCVMPHLETNSAIPNISKYEIKEEVDLEETEDTSIHSSPAGNCTSVEKTASCKIKMEVDLAAVEGMTLIPMQSPENTIEDGNVPSASNVSGISEDVGIEDERREITDTTLHSFAPDNCTSGETSSVNINKGVNIAAVKETTSIPMPAPKNIIEKGKYLPSDSNENQEKSSFVISRPEPSSVSDNFGDEPEAEKREINDICLLSSAEGCFVFNGLFY</sequence>
<feature type="compositionally biased region" description="Basic and acidic residues" evidence="4">
    <location>
        <begin position="1004"/>
        <end position="1013"/>
    </location>
</feature>
<name>A0A8X6YBQ8_9ARAC</name>
<feature type="compositionally biased region" description="Basic and acidic residues" evidence="4">
    <location>
        <begin position="1599"/>
        <end position="1616"/>
    </location>
</feature>
<proteinExistence type="predicted"/>
<accession>A0A8X6YBQ8</accession>
<dbReference type="InterPro" id="IPR042778">
    <property type="entry name" value="ZCWPW1/ZCWPW2"/>
</dbReference>
<dbReference type="OrthoDB" id="5964980at2759"/>
<feature type="region of interest" description="Disordered" evidence="4">
    <location>
        <begin position="211"/>
        <end position="232"/>
    </location>
</feature>
<feature type="compositionally biased region" description="Polar residues" evidence="4">
    <location>
        <begin position="749"/>
        <end position="760"/>
    </location>
</feature>
<comment type="caution">
    <text evidence="7">The sequence shown here is derived from an EMBL/GenBank/DDBJ whole genome shotgun (WGS) entry which is preliminary data.</text>
</comment>
<feature type="region of interest" description="Disordered" evidence="4">
    <location>
        <begin position="251"/>
        <end position="305"/>
    </location>
</feature>
<dbReference type="GO" id="GO:0005634">
    <property type="term" value="C:nucleus"/>
    <property type="evidence" value="ECO:0007669"/>
    <property type="project" value="TreeGrafter"/>
</dbReference>
<feature type="region of interest" description="Disordered" evidence="4">
    <location>
        <begin position="1778"/>
        <end position="1814"/>
    </location>
</feature>